<dbReference type="AlphaFoldDB" id="A0A0E9N7Z3"/>
<feature type="region of interest" description="Disordered" evidence="12">
    <location>
        <begin position="521"/>
        <end position="582"/>
    </location>
</feature>
<dbReference type="CDD" id="cd11281">
    <property type="entry name" value="ADF_drebrin_like"/>
    <property type="match status" value="1"/>
</dbReference>
<feature type="region of interest" description="Disordered" evidence="12">
    <location>
        <begin position="884"/>
        <end position="940"/>
    </location>
</feature>
<reference evidence="15 16" key="2">
    <citation type="journal article" date="2014" name="J. Gen. Appl. Microbiol.">
        <title>The early diverging ascomycetous budding yeast Saitoella complicata has three histone deacetylases belonging to the Clr6, Hos2, and Rpd3 lineages.</title>
        <authorList>
            <person name="Nishida H."/>
            <person name="Matsumoto T."/>
            <person name="Kondo S."/>
            <person name="Hamamoto M."/>
            <person name="Yoshikawa H."/>
        </authorList>
    </citation>
    <scope>NUCLEOTIDE SEQUENCE [LARGE SCALE GENOMIC DNA]</scope>
    <source>
        <strain evidence="15 16">NRRL Y-17804</strain>
    </source>
</reference>
<dbReference type="GO" id="GO:1990575">
    <property type="term" value="P:mitochondrial L-ornithine transmembrane transport"/>
    <property type="evidence" value="ECO:0007669"/>
    <property type="project" value="TreeGrafter"/>
</dbReference>
<feature type="region of interest" description="Disordered" evidence="12">
    <location>
        <begin position="637"/>
        <end position="688"/>
    </location>
</feature>
<evidence type="ECO:0000256" key="12">
    <source>
        <dbReference type="SAM" id="MobiDB-lite"/>
    </source>
</evidence>
<dbReference type="SUPFAM" id="SSF55753">
    <property type="entry name" value="Actin depolymerizing proteins"/>
    <property type="match status" value="1"/>
</dbReference>
<dbReference type="Pfam" id="PF00241">
    <property type="entry name" value="Cofilin_ADF"/>
    <property type="match status" value="1"/>
</dbReference>
<dbReference type="PROSITE" id="PS50920">
    <property type="entry name" value="SOLCAR"/>
    <property type="match status" value="3"/>
</dbReference>
<dbReference type="InterPro" id="IPR050567">
    <property type="entry name" value="Mitochondrial_Carrier"/>
</dbReference>
<reference evidence="15 16" key="3">
    <citation type="journal article" date="2015" name="Genome Announc.">
        <title>Draft Genome Sequence of the Archiascomycetous Yeast Saitoella complicata.</title>
        <authorList>
            <person name="Yamauchi K."/>
            <person name="Kondo S."/>
            <person name="Hamamoto M."/>
            <person name="Takahashi Y."/>
            <person name="Ogura Y."/>
            <person name="Hayashi T."/>
            <person name="Nishida H."/>
        </authorList>
    </citation>
    <scope>NUCLEOTIDE SEQUENCE [LARGE SCALE GENOMIC DNA]</scope>
    <source>
        <strain evidence="15 16">NRRL Y-17804</strain>
    </source>
</reference>
<feature type="compositionally biased region" description="Low complexity" evidence="12">
    <location>
        <begin position="526"/>
        <end position="546"/>
    </location>
</feature>
<dbReference type="CDD" id="cd11961">
    <property type="entry name" value="SH3_Abp1_fungi_C2"/>
    <property type="match status" value="1"/>
</dbReference>
<dbReference type="OMA" id="DANWTIF"/>
<comment type="caution">
    <text evidence="15">The sequence shown here is derived from an EMBL/GenBank/DDBJ whole genome shotgun (WGS) entry which is preliminary data.</text>
</comment>
<feature type="region of interest" description="Disordered" evidence="12">
    <location>
        <begin position="705"/>
        <end position="740"/>
    </location>
</feature>
<dbReference type="Pfam" id="PF00153">
    <property type="entry name" value="Mito_carr"/>
    <property type="match status" value="3"/>
</dbReference>
<dbReference type="GO" id="GO:0003779">
    <property type="term" value="F:actin binding"/>
    <property type="evidence" value="ECO:0007669"/>
    <property type="project" value="InterPro"/>
</dbReference>
<dbReference type="SUPFAM" id="SSF50044">
    <property type="entry name" value="SH3-domain"/>
    <property type="match status" value="2"/>
</dbReference>
<comment type="subcellular location">
    <subcellularLocation>
        <location evidence="1">Mitochondrion membrane</location>
        <topology evidence="1">Multi-pass membrane protein</topology>
    </subcellularLocation>
</comment>
<feature type="compositionally biased region" description="Polar residues" evidence="12">
    <location>
        <begin position="596"/>
        <end position="610"/>
    </location>
</feature>
<evidence type="ECO:0000256" key="5">
    <source>
        <dbReference type="ARBA" id="ARBA00022692"/>
    </source>
</evidence>
<dbReference type="InterPro" id="IPR035718">
    <property type="entry name" value="Abp1_fungi_SH3_C2"/>
</dbReference>
<keyword evidence="8" id="KW-0496">Mitochondrion</keyword>
<dbReference type="InterPro" id="IPR001452">
    <property type="entry name" value="SH3_domain"/>
</dbReference>
<evidence type="ECO:0000256" key="3">
    <source>
        <dbReference type="ARBA" id="ARBA00022443"/>
    </source>
</evidence>
<dbReference type="STRING" id="698492.A0A0E9N7Z3"/>
<feature type="repeat" description="Solcar" evidence="11">
    <location>
        <begin position="1"/>
        <end position="95"/>
    </location>
</feature>
<evidence type="ECO:0000256" key="10">
    <source>
        <dbReference type="PROSITE-ProRule" id="PRU00192"/>
    </source>
</evidence>
<keyword evidence="3 10" id="KW-0728">SH3 domain</keyword>
<evidence type="ECO:0000256" key="4">
    <source>
        <dbReference type="ARBA" id="ARBA00022448"/>
    </source>
</evidence>
<dbReference type="PRINTS" id="PR00452">
    <property type="entry name" value="SH3DOMAIN"/>
</dbReference>
<dbReference type="Proteomes" id="UP000033140">
    <property type="component" value="Unassembled WGS sequence"/>
</dbReference>
<dbReference type="InterPro" id="IPR023395">
    <property type="entry name" value="MCP_dom_sf"/>
</dbReference>
<evidence type="ECO:0000313" key="15">
    <source>
        <dbReference type="EMBL" id="GAO45944.1"/>
    </source>
</evidence>
<keyword evidence="9 11" id="KW-0472">Membrane</keyword>
<feature type="region of interest" description="Disordered" evidence="12">
    <location>
        <begin position="762"/>
        <end position="864"/>
    </location>
</feature>
<dbReference type="PANTHER" id="PTHR45624:SF31">
    <property type="entry name" value="MITOCHONDRIAL ORNITHINE TRANSPORTER 1"/>
    <property type="match status" value="1"/>
</dbReference>
<evidence type="ECO:0000256" key="11">
    <source>
        <dbReference type="PROSITE-ProRule" id="PRU00282"/>
    </source>
</evidence>
<evidence type="ECO:0000256" key="2">
    <source>
        <dbReference type="ARBA" id="ARBA00006375"/>
    </source>
</evidence>
<dbReference type="PANTHER" id="PTHR45624">
    <property type="entry name" value="MITOCHONDRIAL BASIC AMINO ACIDS TRANSPORTER-RELATED"/>
    <property type="match status" value="1"/>
</dbReference>
<evidence type="ECO:0000313" key="16">
    <source>
        <dbReference type="Proteomes" id="UP000033140"/>
    </source>
</evidence>
<feature type="compositionally biased region" description="Polar residues" evidence="12">
    <location>
        <begin position="653"/>
        <end position="662"/>
    </location>
</feature>
<feature type="compositionally biased region" description="Low complexity" evidence="12">
    <location>
        <begin position="558"/>
        <end position="579"/>
    </location>
</feature>
<comment type="similarity">
    <text evidence="2">Belongs to the mitochondrial carrier (TC 2.A.29) family.</text>
</comment>
<feature type="region of interest" description="Disordered" evidence="12">
    <location>
        <begin position="596"/>
        <end position="620"/>
    </location>
</feature>
<feature type="repeat" description="Solcar" evidence="11">
    <location>
        <begin position="108"/>
        <end position="221"/>
    </location>
</feature>
<evidence type="ECO:0000259" key="13">
    <source>
        <dbReference type="PROSITE" id="PS50002"/>
    </source>
</evidence>
<feature type="domain" description="SH3" evidence="13">
    <location>
        <begin position="1042"/>
        <end position="1100"/>
    </location>
</feature>
<protein>
    <submittedName>
        <fullName evidence="15">Uncharacterized protein</fullName>
    </submittedName>
</protein>
<feature type="domain" description="SH3" evidence="13">
    <location>
        <begin position="940"/>
        <end position="1001"/>
    </location>
</feature>
<name>A0A0E9N7Z3_SAICN</name>
<dbReference type="Pfam" id="PF14604">
    <property type="entry name" value="SH3_9"/>
    <property type="match status" value="2"/>
</dbReference>
<feature type="compositionally biased region" description="Acidic residues" evidence="12">
    <location>
        <begin position="767"/>
        <end position="778"/>
    </location>
</feature>
<dbReference type="SMART" id="SM00326">
    <property type="entry name" value="SH3"/>
    <property type="match status" value="2"/>
</dbReference>
<dbReference type="SUPFAM" id="SSF103506">
    <property type="entry name" value="Mitochondrial carrier"/>
    <property type="match status" value="1"/>
</dbReference>
<dbReference type="EMBL" id="BACD03000001">
    <property type="protein sequence ID" value="GAO45944.1"/>
    <property type="molecule type" value="Genomic_DNA"/>
</dbReference>
<evidence type="ECO:0000256" key="7">
    <source>
        <dbReference type="ARBA" id="ARBA00022989"/>
    </source>
</evidence>
<dbReference type="InterPro" id="IPR018108">
    <property type="entry name" value="MCP_transmembrane"/>
</dbReference>
<dbReference type="GO" id="GO:0031966">
    <property type="term" value="C:mitochondrial membrane"/>
    <property type="evidence" value="ECO:0007669"/>
    <property type="project" value="UniProtKB-SubCell"/>
</dbReference>
<dbReference type="Gene3D" id="1.50.40.10">
    <property type="entry name" value="Mitochondrial carrier domain"/>
    <property type="match status" value="1"/>
</dbReference>
<feature type="domain" description="ADF-H" evidence="14">
    <location>
        <begin position="349"/>
        <end position="480"/>
    </location>
</feature>
<proteinExistence type="inferred from homology"/>
<evidence type="ECO:0000256" key="6">
    <source>
        <dbReference type="ARBA" id="ARBA00022737"/>
    </source>
</evidence>
<sequence>MAGSAGKLIEYPFDTIKVRLQSQPHTLPSPSSLSSLSAPSSAFAPPHFSGPLDCLRQTLRNEGPTGLYRGLSSPLIGAMAENAVLFFVYARAQTVIKTWQGLGEEEELGIGALVGAGAISGAVASGVLTPIELVKCKLQVQSLQHPTSSTVSAPSRGTGTAGFHTKAAGVVHSAPGPIALIKEIYHEAGLQGFFRGQTGTFLRETGGSAAWFGMNEYIKHIFRASSPTPRTTNTTSETLIAGACAGVSYNFSLFPADTIKSRMQTSTKKEGETFVGVARDIWRASGVRGFYRGCGITVARSAPSSALIFFVYERLGEVLKAQSNPAARTVQHDSKTLNEPHKPIETATMTQVSLNQEIQDTYERIKSNDPSITWAIYGYERGSESAIHVVETGSSSIADMAEEFSDGKIQYGFLRVQDPNTRLPKFVLIGWCGEGVPEHRKGMFQSHINGVARYLRGYHVQITARSSEDLEEEAIMRKVEDASGAKYSVGNIASRFESAPPKAAPARSTPLLAKLKAQNSGSIVGAPTSPSTSAPTAPAATKQSPSIPTKLPTRPPVTTTNTTDDNDWDSTTTTGTALTSVPSAYKPTKVDINALRSQASSSTDPSTDSGAGSEGVVKGGYTPIGKVDIAALRAQGESMSQTAPSSARAVFEQKSQPQSQPSYAPKPIANRFGSGIGRGTSAPVPAPPSAATISKAIGGASKNFAAAGGKTPSQLWAERKAAREAASSTGGGSAAAVPPKTLEPVGLGMREDMPPPVMTTRAVAPQAEEEQEEDEEETGGGVAAMRARFAGVQIAPSPASARPTPPAPVPAAPAREPTPEPEPVYEEQPEEEEHHVIPPPMPLATKPLHSAPAPTEDWDESVEPVDQDNADVQAREVAQIEAERAVEVEEERAEYEEPPTVQHQEEERSVPPPPPMGAAHVPAPVSHEEEPEPAAGGASTGALRAVVMYEYEKQEENEMDLVEGEVIEEIEMIDDGWWAGIGAGGVKRGLFPSNYVELVEGDAAAAVQHAAHEPEPAAVQEQYEPEPEPVNEEEHHVAGGAAGGVRAVAQYDYDAAEENELSFPEGAVIEDIDQVDPDWWQGTYGGHTGLFPANYVELQQ</sequence>
<gene>
    <name evidence="15" type="ORF">G7K_0189-t1</name>
</gene>
<dbReference type="InterPro" id="IPR036028">
    <property type="entry name" value="SH3-like_dom_sf"/>
</dbReference>
<dbReference type="SMART" id="SM00102">
    <property type="entry name" value="ADF"/>
    <property type="match status" value="1"/>
</dbReference>
<keyword evidence="16" id="KW-1185">Reference proteome</keyword>
<organism evidence="15 16">
    <name type="scientific">Saitoella complicata (strain BCRC 22490 / CBS 7301 / JCM 7358 / NBRC 10748 / NRRL Y-17804)</name>
    <dbReference type="NCBI Taxonomy" id="698492"/>
    <lineage>
        <taxon>Eukaryota</taxon>
        <taxon>Fungi</taxon>
        <taxon>Dikarya</taxon>
        <taxon>Ascomycota</taxon>
        <taxon>Taphrinomycotina</taxon>
        <taxon>Taphrinomycotina incertae sedis</taxon>
        <taxon>Saitoella</taxon>
    </lineage>
</organism>
<dbReference type="PROSITE" id="PS51263">
    <property type="entry name" value="ADF_H"/>
    <property type="match status" value="1"/>
</dbReference>
<evidence type="ECO:0000256" key="8">
    <source>
        <dbReference type="ARBA" id="ARBA00023128"/>
    </source>
</evidence>
<dbReference type="Gene3D" id="3.40.20.10">
    <property type="entry name" value="Severin"/>
    <property type="match status" value="1"/>
</dbReference>
<feature type="compositionally biased region" description="Acidic residues" evidence="12">
    <location>
        <begin position="888"/>
        <end position="897"/>
    </location>
</feature>
<reference evidence="15 16" key="1">
    <citation type="journal article" date="2011" name="J. Gen. Appl. Microbiol.">
        <title>Draft genome sequencing of the enigmatic yeast Saitoella complicata.</title>
        <authorList>
            <person name="Nishida H."/>
            <person name="Hamamoto M."/>
            <person name="Sugiyama J."/>
        </authorList>
    </citation>
    <scope>NUCLEOTIDE SEQUENCE [LARGE SCALE GENOMIC DNA]</scope>
    <source>
        <strain evidence="15 16">NRRL Y-17804</strain>
    </source>
</reference>
<dbReference type="PRINTS" id="PR00499">
    <property type="entry name" value="P67PHOX"/>
</dbReference>
<keyword evidence="5 11" id="KW-0812">Transmembrane</keyword>
<keyword evidence="4" id="KW-0813">Transport</keyword>
<evidence type="ECO:0000256" key="1">
    <source>
        <dbReference type="ARBA" id="ARBA00004225"/>
    </source>
</evidence>
<dbReference type="Gene3D" id="2.30.30.40">
    <property type="entry name" value="SH3 Domains"/>
    <property type="match status" value="2"/>
</dbReference>
<dbReference type="PROSITE" id="PS50002">
    <property type="entry name" value="SH3"/>
    <property type="match status" value="2"/>
</dbReference>
<evidence type="ECO:0000259" key="14">
    <source>
        <dbReference type="PROSITE" id="PS51263"/>
    </source>
</evidence>
<dbReference type="InterPro" id="IPR002108">
    <property type="entry name" value="ADF-H"/>
</dbReference>
<dbReference type="GO" id="GO:0000064">
    <property type="term" value="F:L-ornithine transmembrane transporter activity"/>
    <property type="evidence" value="ECO:0007669"/>
    <property type="project" value="TreeGrafter"/>
</dbReference>
<feature type="repeat" description="Solcar" evidence="11">
    <location>
        <begin position="233"/>
        <end position="318"/>
    </location>
</feature>
<evidence type="ECO:0000256" key="9">
    <source>
        <dbReference type="ARBA" id="ARBA00023136"/>
    </source>
</evidence>
<keyword evidence="6" id="KW-0677">Repeat</keyword>
<accession>A0A0E9N7Z3</accession>
<dbReference type="InterPro" id="IPR029006">
    <property type="entry name" value="ADF-H/Gelsolin-like_dom_sf"/>
</dbReference>
<keyword evidence="7" id="KW-1133">Transmembrane helix</keyword>